<dbReference type="InterPro" id="IPR021327">
    <property type="entry name" value="DUF2934"/>
</dbReference>
<evidence type="ECO:0000313" key="3">
    <source>
        <dbReference type="Proteomes" id="UP000004980"/>
    </source>
</evidence>
<dbReference type="Pfam" id="PF11154">
    <property type="entry name" value="DUF2934"/>
    <property type="match status" value="1"/>
</dbReference>
<dbReference type="RefSeq" id="WP_007583289.1">
    <property type="nucleotide sequence ID" value="NZ_AKAU01000094.1"/>
</dbReference>
<evidence type="ECO:0000313" key="2">
    <source>
        <dbReference type="EMBL" id="EIM99626.1"/>
    </source>
</evidence>
<dbReference type="AlphaFoldDB" id="A0AAJ4VT91"/>
<gene>
    <name evidence="1" type="ORF">C2L64_50370</name>
    <name evidence="2" type="ORF">WQE_18129</name>
</gene>
<dbReference type="EMBL" id="CP026109">
    <property type="protein sequence ID" value="AUT76437.1"/>
    <property type="molecule type" value="Genomic_DNA"/>
</dbReference>
<sequence>MKLEVGLSAAEVRSPVTEEQIRTLAYDLWERDGSPDGRSDEYWEKARQQLLADDAPLEPPQGDPAA</sequence>
<organism evidence="1 4">
    <name type="scientific">Paraburkholderia hospita</name>
    <dbReference type="NCBI Taxonomy" id="169430"/>
    <lineage>
        <taxon>Bacteria</taxon>
        <taxon>Pseudomonadati</taxon>
        <taxon>Pseudomonadota</taxon>
        <taxon>Betaproteobacteria</taxon>
        <taxon>Burkholderiales</taxon>
        <taxon>Burkholderiaceae</taxon>
        <taxon>Paraburkholderia</taxon>
    </lineage>
</organism>
<dbReference type="EMBL" id="AKAU01000094">
    <property type="protein sequence ID" value="EIM99626.1"/>
    <property type="molecule type" value="Genomic_DNA"/>
</dbReference>
<dbReference type="KEGG" id="phs:C2L64_50370"/>
<reference evidence="1 4" key="2">
    <citation type="submission" date="2018-01" db="EMBL/GenBank/DDBJ databases">
        <title>Species boundaries and ecological features among Paraburkholderia terrae DSMZ17804T, P. hospita DSMZ17164T and P. caribensis DSMZ13236T.</title>
        <authorList>
            <person name="Pratama A.A."/>
        </authorList>
    </citation>
    <scope>NUCLEOTIDE SEQUENCE [LARGE SCALE GENOMIC DNA]</scope>
    <source>
        <strain evidence="1 4">DSM 17164</strain>
    </source>
</reference>
<proteinExistence type="predicted"/>
<reference evidence="2 3" key="1">
    <citation type="journal article" date="2012" name="J. Bacteriol.">
        <title>Draft Genome Sequence of the Soil Bacterium Burkholderia terrae Strain BS001, Which Interacts with Fungal Surface Structures.</title>
        <authorList>
            <person name="Nazir R."/>
            <person name="Hansen M.A."/>
            <person name="Sorensen S."/>
            <person name="van Elsas J.D."/>
        </authorList>
    </citation>
    <scope>NUCLEOTIDE SEQUENCE [LARGE SCALE GENOMIC DNA]</scope>
    <source>
        <strain evidence="2 3">BS001</strain>
    </source>
</reference>
<evidence type="ECO:0000313" key="1">
    <source>
        <dbReference type="EMBL" id="AUT76437.1"/>
    </source>
</evidence>
<dbReference type="Proteomes" id="UP000236649">
    <property type="component" value="Chromosome 5"/>
</dbReference>
<dbReference type="Proteomes" id="UP000004980">
    <property type="component" value="Unassembled WGS sequence"/>
</dbReference>
<evidence type="ECO:0000313" key="4">
    <source>
        <dbReference type="Proteomes" id="UP000236649"/>
    </source>
</evidence>
<name>A0AAJ4VT91_9BURK</name>
<dbReference type="GeneID" id="55536444"/>
<keyword evidence="3" id="KW-1185">Reference proteome</keyword>
<protein>
    <submittedName>
        <fullName evidence="1">DUF2934 domain-containing protein</fullName>
    </submittedName>
</protein>
<accession>A0AAJ4VT91</accession>